<dbReference type="InterPro" id="IPR045864">
    <property type="entry name" value="aa-tRNA-synth_II/BPL/LPL"/>
</dbReference>
<dbReference type="NCBIfam" id="TIGR00121">
    <property type="entry name" value="birA_ligase"/>
    <property type="match status" value="1"/>
</dbReference>
<dbReference type="CDD" id="cd16442">
    <property type="entry name" value="BPL"/>
    <property type="match status" value="1"/>
</dbReference>
<dbReference type="SUPFAM" id="SSF55681">
    <property type="entry name" value="Class II aaRS and biotin synthetases"/>
    <property type="match status" value="1"/>
</dbReference>
<keyword evidence="8" id="KW-1185">Reference proteome</keyword>
<keyword evidence="4" id="KW-0092">Biotin</keyword>
<evidence type="ECO:0000259" key="6">
    <source>
        <dbReference type="PROSITE" id="PS51733"/>
    </source>
</evidence>
<evidence type="ECO:0000256" key="1">
    <source>
        <dbReference type="ARBA" id="ARBA00022598"/>
    </source>
</evidence>
<dbReference type="EC" id="6.3.4.15" evidence="5"/>
<accession>A0A495XX03</accession>
<dbReference type="Gene3D" id="3.30.930.10">
    <property type="entry name" value="Bira Bifunctional Protein, Domain 2"/>
    <property type="match status" value="1"/>
</dbReference>
<reference evidence="7 8" key="1">
    <citation type="submission" date="2018-10" db="EMBL/GenBank/DDBJ databases">
        <title>Sequencing the genomes of 1000 actinobacteria strains.</title>
        <authorList>
            <person name="Klenk H.-P."/>
        </authorList>
    </citation>
    <scope>NUCLEOTIDE SEQUENCE [LARGE SCALE GENOMIC DNA]</scope>
    <source>
        <strain evidence="7 8">DSM 44267</strain>
    </source>
</reference>
<dbReference type="OrthoDB" id="9807064at2"/>
<dbReference type="EMBL" id="RBXT01000001">
    <property type="protein sequence ID" value="RKT77256.1"/>
    <property type="molecule type" value="Genomic_DNA"/>
</dbReference>
<name>A0A495XX03_9MICO</name>
<dbReference type="GO" id="GO:0005524">
    <property type="term" value="F:ATP binding"/>
    <property type="evidence" value="ECO:0007669"/>
    <property type="project" value="UniProtKB-KW"/>
</dbReference>
<keyword evidence="2" id="KW-0547">Nucleotide-binding</keyword>
<evidence type="ECO:0000256" key="4">
    <source>
        <dbReference type="ARBA" id="ARBA00023267"/>
    </source>
</evidence>
<dbReference type="PROSITE" id="PS51733">
    <property type="entry name" value="BPL_LPL_CATALYTIC"/>
    <property type="match status" value="1"/>
</dbReference>
<dbReference type="InterPro" id="IPR008988">
    <property type="entry name" value="Transcriptional_repressor_C"/>
</dbReference>
<evidence type="ECO:0000256" key="2">
    <source>
        <dbReference type="ARBA" id="ARBA00022741"/>
    </source>
</evidence>
<dbReference type="PANTHER" id="PTHR12835:SF5">
    <property type="entry name" value="BIOTIN--PROTEIN LIGASE"/>
    <property type="match status" value="1"/>
</dbReference>
<dbReference type="InterPro" id="IPR003142">
    <property type="entry name" value="BPL_C"/>
</dbReference>
<dbReference type="Proteomes" id="UP000278440">
    <property type="component" value="Unassembled WGS sequence"/>
</dbReference>
<keyword evidence="1 7" id="KW-0436">Ligase</keyword>
<evidence type="ECO:0000256" key="3">
    <source>
        <dbReference type="ARBA" id="ARBA00022840"/>
    </source>
</evidence>
<gene>
    <name evidence="7" type="ORF">DFJ68_0676</name>
</gene>
<dbReference type="PANTHER" id="PTHR12835">
    <property type="entry name" value="BIOTIN PROTEIN LIGASE"/>
    <property type="match status" value="1"/>
</dbReference>
<dbReference type="InterPro" id="IPR004408">
    <property type="entry name" value="Biotin_CoA_COase_ligase"/>
</dbReference>
<dbReference type="Pfam" id="PF02237">
    <property type="entry name" value="BPL_C"/>
    <property type="match status" value="1"/>
</dbReference>
<protein>
    <recommendedName>
        <fullName evidence="5">biotin--[biotin carboxyl-carrier protein] ligase</fullName>
        <ecNumber evidence="5">6.3.4.15</ecNumber>
    </recommendedName>
</protein>
<dbReference type="Gene3D" id="2.30.30.100">
    <property type="match status" value="1"/>
</dbReference>
<dbReference type="GO" id="GO:0004077">
    <property type="term" value="F:biotin--[biotin carboxyl-carrier protein] ligase activity"/>
    <property type="evidence" value="ECO:0007669"/>
    <property type="project" value="UniProtKB-EC"/>
</dbReference>
<evidence type="ECO:0000313" key="8">
    <source>
        <dbReference type="Proteomes" id="UP000278440"/>
    </source>
</evidence>
<dbReference type="GO" id="GO:0005737">
    <property type="term" value="C:cytoplasm"/>
    <property type="evidence" value="ECO:0007669"/>
    <property type="project" value="TreeGrafter"/>
</dbReference>
<dbReference type="SUPFAM" id="SSF50037">
    <property type="entry name" value="C-terminal domain of transcriptional repressors"/>
    <property type="match status" value="1"/>
</dbReference>
<organism evidence="7 8">
    <name type="scientific">Terracoccus luteus</name>
    <dbReference type="NCBI Taxonomy" id="53356"/>
    <lineage>
        <taxon>Bacteria</taxon>
        <taxon>Bacillati</taxon>
        <taxon>Actinomycetota</taxon>
        <taxon>Actinomycetes</taxon>
        <taxon>Micrococcales</taxon>
        <taxon>Intrasporangiaceae</taxon>
        <taxon>Terracoccus</taxon>
    </lineage>
</organism>
<comment type="caution">
    <text evidence="7">The sequence shown here is derived from an EMBL/GenBank/DDBJ whole genome shotgun (WGS) entry which is preliminary data.</text>
</comment>
<feature type="domain" description="BPL/LPL catalytic" evidence="6">
    <location>
        <begin position="8"/>
        <end position="209"/>
    </location>
</feature>
<keyword evidence="3" id="KW-0067">ATP-binding</keyword>
<evidence type="ECO:0000313" key="7">
    <source>
        <dbReference type="EMBL" id="RKT77256.1"/>
    </source>
</evidence>
<dbReference type="InterPro" id="IPR004143">
    <property type="entry name" value="BPL_LPL_catalytic"/>
</dbReference>
<proteinExistence type="predicted"/>
<dbReference type="AlphaFoldDB" id="A0A495XX03"/>
<dbReference type="Pfam" id="PF03099">
    <property type="entry name" value="BPL_LplA_LipB"/>
    <property type="match status" value="1"/>
</dbReference>
<dbReference type="RefSeq" id="WP_121031014.1">
    <property type="nucleotide sequence ID" value="NZ_RBXT01000001.1"/>
</dbReference>
<evidence type="ECO:0000256" key="5">
    <source>
        <dbReference type="ARBA" id="ARBA00024227"/>
    </source>
</evidence>
<sequence length="280" mass="28885">MRVPLAPDALDEALAASGRRWPPVEFHTRLGSTNDRARELATLLDAGWRVVLTDHQVGGRGRLGRVWTVPERASLAVSVVVPLPTPSLAAWAPLVAGLALARAVAEVTTEAGTPVTPRLKWPNDVLVAQDDDRKVSGILCELVAGGANGVDGGGAALVVVGAGVNVDQDRAELPVPTATSLALAGAVVGREPLAARYLLALRALVDELGDHGAAAMRTSYERACVTVGLDVEVHLPSGVVAGRAVGVDEHGGLVVSTPTGRRAFAAGDVVHVRRPGGRLT</sequence>